<dbReference type="SUPFAM" id="SSF50494">
    <property type="entry name" value="Trypsin-like serine proteases"/>
    <property type="match status" value="1"/>
</dbReference>
<dbReference type="EMBL" id="SUMD01000020">
    <property type="protein sequence ID" value="TJZ73375.1"/>
    <property type="molecule type" value="Genomic_DNA"/>
</dbReference>
<name>A0ABY2RFV6_9NOCA</name>
<evidence type="ECO:0000313" key="3">
    <source>
        <dbReference type="EMBL" id="TJZ73375.1"/>
    </source>
</evidence>
<accession>A0ABY2RFV6</accession>
<feature type="chain" id="PRO_5045503319" description="Trypsin-like serine protease" evidence="2">
    <location>
        <begin position="29"/>
        <end position="342"/>
    </location>
</feature>
<keyword evidence="2" id="KW-0732">Signal</keyword>
<organism evidence="3 4">
    <name type="scientific">Rhodococcus oryzae</name>
    <dbReference type="NCBI Taxonomy" id="2571143"/>
    <lineage>
        <taxon>Bacteria</taxon>
        <taxon>Bacillati</taxon>
        <taxon>Actinomycetota</taxon>
        <taxon>Actinomycetes</taxon>
        <taxon>Mycobacteriales</taxon>
        <taxon>Nocardiaceae</taxon>
        <taxon>Rhodococcus</taxon>
    </lineage>
</organism>
<comment type="caution">
    <text evidence="3">The sequence shown here is derived from an EMBL/GenBank/DDBJ whole genome shotgun (WGS) entry which is preliminary data.</text>
</comment>
<reference evidence="3 4" key="1">
    <citation type="submission" date="2019-04" db="EMBL/GenBank/DDBJ databases">
        <title>Rhodococcus oryzae sp. nov., a novel actinomycete isolated from rhizosphere soil of rice (Oryza sativa L.).</title>
        <authorList>
            <person name="Li C."/>
        </authorList>
    </citation>
    <scope>NUCLEOTIDE SEQUENCE [LARGE SCALE GENOMIC DNA]</scope>
    <source>
        <strain evidence="3 4">NEAU-CX67</strain>
    </source>
</reference>
<evidence type="ECO:0000313" key="4">
    <source>
        <dbReference type="Proteomes" id="UP000305109"/>
    </source>
</evidence>
<dbReference type="RefSeq" id="WP_136912187.1">
    <property type="nucleotide sequence ID" value="NZ_SUMD01000020.1"/>
</dbReference>
<dbReference type="PROSITE" id="PS00134">
    <property type="entry name" value="TRYPSIN_HIS"/>
    <property type="match status" value="1"/>
</dbReference>
<evidence type="ECO:0000256" key="2">
    <source>
        <dbReference type="SAM" id="SignalP"/>
    </source>
</evidence>
<feature type="region of interest" description="Disordered" evidence="1">
    <location>
        <begin position="27"/>
        <end position="47"/>
    </location>
</feature>
<feature type="signal peptide" evidence="2">
    <location>
        <begin position="1"/>
        <end position="28"/>
    </location>
</feature>
<evidence type="ECO:0008006" key="5">
    <source>
        <dbReference type="Google" id="ProtNLM"/>
    </source>
</evidence>
<protein>
    <recommendedName>
        <fullName evidence="5">Trypsin-like serine protease</fullName>
    </recommendedName>
</protein>
<dbReference type="InterPro" id="IPR018114">
    <property type="entry name" value="TRYPSIN_HIS"/>
</dbReference>
<evidence type="ECO:0000256" key="1">
    <source>
        <dbReference type="SAM" id="MobiDB-lite"/>
    </source>
</evidence>
<gene>
    <name evidence="3" type="ORF">FCG67_24545</name>
</gene>
<dbReference type="InterPro" id="IPR043504">
    <property type="entry name" value="Peptidase_S1_PA_chymotrypsin"/>
</dbReference>
<proteinExistence type="predicted"/>
<keyword evidence="4" id="KW-1185">Reference proteome</keyword>
<dbReference type="Gene3D" id="2.40.10.10">
    <property type="entry name" value="Trypsin-like serine proteases"/>
    <property type="match status" value="1"/>
</dbReference>
<sequence>MKRPIRYLAGAVATSVLLLGLGPGTAHALQEEPPGPAKDYSQVPQPAVPAPKTVAAGMRITFDDYVYFGNQCTLGAVGTDAAGRKVGITAGHCNPVPDKEWNPDNTQRLTDNTWKPIVGPAVNVHTTTNDYPVWDWRDVGAGPIGWIRYVSVDERPGREYPINKLDYMVIEFAPHVTLSSQVMTAPKYATRTNESGEQVLDYSQVVEPAKPWFTMNALYADAAGNPKLPPFGQTLCNAGAITNEGQVQGGTPTDLICGMVWSTADGVIRTSAGQLGGDSGGPAFIKGTGTKWAGIVSWWAPGANPVAQWAYTSAKKILDHLNSWRDANGNPMTGNGFTIFNG</sequence>
<dbReference type="InterPro" id="IPR009003">
    <property type="entry name" value="Peptidase_S1_PA"/>
</dbReference>
<dbReference type="Proteomes" id="UP000305109">
    <property type="component" value="Unassembled WGS sequence"/>
</dbReference>